<dbReference type="GO" id="GO:0005829">
    <property type="term" value="C:cytosol"/>
    <property type="evidence" value="ECO:0007669"/>
    <property type="project" value="TreeGrafter"/>
</dbReference>
<dbReference type="InterPro" id="IPR001754">
    <property type="entry name" value="OMPdeCOase_dom"/>
</dbReference>
<dbReference type="Pfam" id="PF00215">
    <property type="entry name" value="OMPdecase"/>
    <property type="match status" value="1"/>
</dbReference>
<dbReference type="GO" id="GO:0006207">
    <property type="term" value="P:'de novo' pyrimidine nucleobase biosynthetic process"/>
    <property type="evidence" value="ECO:0007669"/>
    <property type="project" value="InterPro"/>
</dbReference>
<comment type="pathway">
    <text evidence="1">Pyrimidine metabolism; UMP biosynthesis via de novo pathway; UMP from orotate: step 2/2.</text>
</comment>
<dbReference type="NCBIfam" id="TIGR01740">
    <property type="entry name" value="pyrF"/>
    <property type="match status" value="1"/>
</dbReference>
<dbReference type="PANTHER" id="PTHR32119">
    <property type="entry name" value="OROTIDINE 5'-PHOSPHATE DECARBOXYLASE"/>
    <property type="match status" value="1"/>
</dbReference>
<proteinExistence type="inferred from homology"/>
<evidence type="ECO:0000256" key="5">
    <source>
        <dbReference type="ARBA" id="ARBA00022793"/>
    </source>
</evidence>
<dbReference type="InterPro" id="IPR013785">
    <property type="entry name" value="Aldolase_TIM"/>
</dbReference>
<dbReference type="EC" id="4.1.1.23" evidence="3"/>
<sequence>MTNPVFCALDTTDTAEAVRLARQLAGLVGGVKVGLEFFSANGPEGVRAIAALGMPLFLDLKFHDIPNTVAGAMRAAVALAPTFTTIHACGGADMMRAAVEAAAEAAAKAGVARPRILAVTVLTSMSPADLAGVGVAGGLVDQVRRLAALAHEAGVDGLVCSPHEVEALRALLGPEPALMVPGIRPAWAASNDQKRILTPAEAMAKGASHLVIGRPITAAADPALAARRIQDELRAAP</sequence>
<dbReference type="PANTHER" id="PTHR32119:SF2">
    <property type="entry name" value="OROTIDINE 5'-PHOSPHATE DECARBOXYLASE"/>
    <property type="match status" value="1"/>
</dbReference>
<keyword evidence="7 10" id="KW-0456">Lyase</keyword>
<evidence type="ECO:0000259" key="9">
    <source>
        <dbReference type="SMART" id="SM00934"/>
    </source>
</evidence>
<dbReference type="GO" id="GO:0044205">
    <property type="term" value="P:'de novo' UMP biosynthetic process"/>
    <property type="evidence" value="ECO:0007669"/>
    <property type="project" value="UniProtKB-UniPathway"/>
</dbReference>
<dbReference type="GO" id="GO:0004590">
    <property type="term" value="F:orotidine-5'-phosphate decarboxylase activity"/>
    <property type="evidence" value="ECO:0007669"/>
    <property type="project" value="UniProtKB-EC"/>
</dbReference>
<dbReference type="InterPro" id="IPR018089">
    <property type="entry name" value="OMPdecase_AS"/>
</dbReference>
<evidence type="ECO:0000256" key="4">
    <source>
        <dbReference type="ARBA" id="ARBA00021923"/>
    </source>
</evidence>
<dbReference type="EMBL" id="MLJW01000183">
    <property type="protein sequence ID" value="OIQ94597.1"/>
    <property type="molecule type" value="Genomic_DNA"/>
</dbReference>
<accession>A0A1J5S2N4</accession>
<name>A0A1J5S2N4_9ZZZZ</name>
<organism evidence="10">
    <name type="scientific">mine drainage metagenome</name>
    <dbReference type="NCBI Taxonomy" id="410659"/>
    <lineage>
        <taxon>unclassified sequences</taxon>
        <taxon>metagenomes</taxon>
        <taxon>ecological metagenomes</taxon>
    </lineage>
</organism>
<dbReference type="InterPro" id="IPR011060">
    <property type="entry name" value="RibuloseP-bd_barrel"/>
</dbReference>
<dbReference type="Gene3D" id="3.20.20.70">
    <property type="entry name" value="Aldolase class I"/>
    <property type="match status" value="1"/>
</dbReference>
<feature type="domain" description="Orotidine 5'-phosphate decarboxylase" evidence="9">
    <location>
        <begin position="4"/>
        <end position="229"/>
    </location>
</feature>
<comment type="caution">
    <text evidence="10">The sequence shown here is derived from an EMBL/GenBank/DDBJ whole genome shotgun (WGS) entry which is preliminary data.</text>
</comment>
<dbReference type="CDD" id="cd04725">
    <property type="entry name" value="OMP_decarboxylase_like"/>
    <property type="match status" value="1"/>
</dbReference>
<dbReference type="PROSITE" id="PS00156">
    <property type="entry name" value="OMPDECASE"/>
    <property type="match status" value="1"/>
</dbReference>
<evidence type="ECO:0000256" key="8">
    <source>
        <dbReference type="ARBA" id="ARBA00033428"/>
    </source>
</evidence>
<dbReference type="AlphaFoldDB" id="A0A1J5S2N4"/>
<protein>
    <recommendedName>
        <fullName evidence="4">Orotidine 5'-phosphate decarboxylase</fullName>
        <ecNumber evidence="3">4.1.1.23</ecNumber>
    </recommendedName>
    <alternativeName>
        <fullName evidence="8">OMP decarboxylase</fullName>
    </alternativeName>
</protein>
<evidence type="ECO:0000256" key="3">
    <source>
        <dbReference type="ARBA" id="ARBA00012321"/>
    </source>
</evidence>
<evidence type="ECO:0000256" key="1">
    <source>
        <dbReference type="ARBA" id="ARBA00004861"/>
    </source>
</evidence>
<reference evidence="10" key="1">
    <citation type="submission" date="2016-10" db="EMBL/GenBank/DDBJ databases">
        <title>Sequence of Gallionella enrichment culture.</title>
        <authorList>
            <person name="Poehlein A."/>
            <person name="Muehling M."/>
            <person name="Daniel R."/>
        </authorList>
    </citation>
    <scope>NUCLEOTIDE SEQUENCE</scope>
</reference>
<keyword evidence="5" id="KW-0210">Decarboxylase</keyword>
<evidence type="ECO:0000256" key="7">
    <source>
        <dbReference type="ARBA" id="ARBA00023239"/>
    </source>
</evidence>
<dbReference type="HAMAP" id="MF_01200_B">
    <property type="entry name" value="OMPdecase_type1_B"/>
    <property type="match status" value="1"/>
</dbReference>
<evidence type="ECO:0000256" key="6">
    <source>
        <dbReference type="ARBA" id="ARBA00022975"/>
    </source>
</evidence>
<evidence type="ECO:0000313" key="10">
    <source>
        <dbReference type="EMBL" id="OIQ94597.1"/>
    </source>
</evidence>
<dbReference type="UniPathway" id="UPA00070">
    <property type="reaction ID" value="UER00120"/>
</dbReference>
<dbReference type="NCBIfam" id="NF001273">
    <property type="entry name" value="PRK00230.1"/>
    <property type="match status" value="1"/>
</dbReference>
<dbReference type="SUPFAM" id="SSF51366">
    <property type="entry name" value="Ribulose-phoshate binding barrel"/>
    <property type="match status" value="1"/>
</dbReference>
<evidence type="ECO:0000256" key="2">
    <source>
        <dbReference type="ARBA" id="ARBA00011738"/>
    </source>
</evidence>
<dbReference type="InterPro" id="IPR047596">
    <property type="entry name" value="OMPdecase_bac"/>
</dbReference>
<keyword evidence="6" id="KW-0665">Pyrimidine biosynthesis</keyword>
<dbReference type="InterPro" id="IPR014732">
    <property type="entry name" value="OMPdecase"/>
</dbReference>
<dbReference type="FunFam" id="3.20.20.70:FF:000015">
    <property type="entry name" value="Orotidine 5'-phosphate decarboxylase"/>
    <property type="match status" value="1"/>
</dbReference>
<comment type="subunit">
    <text evidence="2">Homodimer.</text>
</comment>
<dbReference type="SMART" id="SM00934">
    <property type="entry name" value="OMPdecase"/>
    <property type="match status" value="1"/>
</dbReference>
<gene>
    <name evidence="10" type="primary">pyrF_7</name>
    <name evidence="10" type="ORF">GALL_234540</name>
</gene>